<evidence type="ECO:0000313" key="10">
    <source>
        <dbReference type="Proteomes" id="UP000014541"/>
    </source>
</evidence>
<feature type="domain" description="ABC transmembrane type-1" evidence="8">
    <location>
        <begin position="67"/>
        <end position="261"/>
    </location>
</feature>
<keyword evidence="3" id="KW-1003">Cell membrane</keyword>
<evidence type="ECO:0000256" key="2">
    <source>
        <dbReference type="ARBA" id="ARBA00022448"/>
    </source>
</evidence>
<feature type="transmembrane region" description="Helical" evidence="7">
    <location>
        <begin position="71"/>
        <end position="93"/>
    </location>
</feature>
<feature type="transmembrane region" description="Helical" evidence="7">
    <location>
        <begin position="181"/>
        <end position="203"/>
    </location>
</feature>
<dbReference type="AlphaFoldDB" id="S3JZD1"/>
<feature type="transmembrane region" description="Helical" evidence="7">
    <location>
        <begin position="7"/>
        <end position="28"/>
    </location>
</feature>
<dbReference type="GO" id="GO:0055085">
    <property type="term" value="P:transmembrane transport"/>
    <property type="evidence" value="ECO:0007669"/>
    <property type="project" value="InterPro"/>
</dbReference>
<comment type="caution">
    <text evidence="9">The sequence shown here is derived from an EMBL/GenBank/DDBJ whole genome shotgun (WGS) entry which is preliminary data.</text>
</comment>
<evidence type="ECO:0000256" key="4">
    <source>
        <dbReference type="ARBA" id="ARBA00022692"/>
    </source>
</evidence>
<dbReference type="GO" id="GO:0005886">
    <property type="term" value="C:plasma membrane"/>
    <property type="evidence" value="ECO:0007669"/>
    <property type="project" value="UniProtKB-SubCell"/>
</dbReference>
<evidence type="ECO:0000256" key="3">
    <source>
        <dbReference type="ARBA" id="ARBA00022475"/>
    </source>
</evidence>
<dbReference type="SUPFAM" id="SSF161098">
    <property type="entry name" value="MetI-like"/>
    <property type="match status" value="1"/>
</dbReference>
<proteinExistence type="inferred from homology"/>
<comment type="subcellular location">
    <subcellularLocation>
        <location evidence="1 7">Cell membrane</location>
        <topology evidence="1 7">Multi-pass membrane protein</topology>
    </subcellularLocation>
</comment>
<evidence type="ECO:0000256" key="6">
    <source>
        <dbReference type="ARBA" id="ARBA00023136"/>
    </source>
</evidence>
<evidence type="ECO:0000256" key="7">
    <source>
        <dbReference type="RuleBase" id="RU363032"/>
    </source>
</evidence>
<feature type="transmembrane region" description="Helical" evidence="7">
    <location>
        <begin position="105"/>
        <end position="126"/>
    </location>
</feature>
<dbReference type="STRING" id="1125699.HMPREF9194_01709"/>
<dbReference type="Gene3D" id="1.10.3720.10">
    <property type="entry name" value="MetI-like"/>
    <property type="match status" value="1"/>
</dbReference>
<gene>
    <name evidence="9" type="ORF">HMPREF9194_01709</name>
</gene>
<dbReference type="eggNOG" id="COG0395">
    <property type="taxonomic scope" value="Bacteria"/>
</dbReference>
<name>S3JZD1_TREMA</name>
<dbReference type="InterPro" id="IPR050901">
    <property type="entry name" value="BP-dep_ABC_trans_perm"/>
</dbReference>
<dbReference type="InterPro" id="IPR000515">
    <property type="entry name" value="MetI-like"/>
</dbReference>
<dbReference type="CDD" id="cd06261">
    <property type="entry name" value="TM_PBP2"/>
    <property type="match status" value="1"/>
</dbReference>
<feature type="transmembrane region" description="Helical" evidence="7">
    <location>
        <begin position="243"/>
        <end position="266"/>
    </location>
</feature>
<dbReference type="InterPro" id="IPR035906">
    <property type="entry name" value="MetI-like_sf"/>
</dbReference>
<dbReference type="EMBL" id="ATFF01000006">
    <property type="protein sequence ID" value="EPF31363.1"/>
    <property type="molecule type" value="Genomic_DNA"/>
</dbReference>
<dbReference type="PANTHER" id="PTHR32243:SF18">
    <property type="entry name" value="INNER MEMBRANE ABC TRANSPORTER PERMEASE PROTEIN YCJP"/>
    <property type="match status" value="1"/>
</dbReference>
<evidence type="ECO:0000259" key="8">
    <source>
        <dbReference type="PROSITE" id="PS50928"/>
    </source>
</evidence>
<keyword evidence="4 7" id="KW-0812">Transmembrane</keyword>
<feature type="transmembrane region" description="Helical" evidence="7">
    <location>
        <begin position="138"/>
        <end position="161"/>
    </location>
</feature>
<dbReference type="Proteomes" id="UP000014541">
    <property type="component" value="Unassembled WGS sequence"/>
</dbReference>
<dbReference type="OrthoDB" id="9810086at2"/>
<dbReference type="PROSITE" id="PS50928">
    <property type="entry name" value="ABC_TM1"/>
    <property type="match status" value="1"/>
</dbReference>
<organism evidence="9 10">
    <name type="scientific">Treponema maltophilum ATCC 51939</name>
    <dbReference type="NCBI Taxonomy" id="1125699"/>
    <lineage>
        <taxon>Bacteria</taxon>
        <taxon>Pseudomonadati</taxon>
        <taxon>Spirochaetota</taxon>
        <taxon>Spirochaetia</taxon>
        <taxon>Spirochaetales</taxon>
        <taxon>Treponemataceae</taxon>
        <taxon>Treponema</taxon>
    </lineage>
</organism>
<dbReference type="PANTHER" id="PTHR32243">
    <property type="entry name" value="MALTOSE TRANSPORT SYSTEM PERMEASE-RELATED"/>
    <property type="match status" value="1"/>
</dbReference>
<keyword evidence="6 7" id="KW-0472">Membrane</keyword>
<dbReference type="HOGENOM" id="CLU_016047_1_2_12"/>
<evidence type="ECO:0000256" key="5">
    <source>
        <dbReference type="ARBA" id="ARBA00022989"/>
    </source>
</evidence>
<protein>
    <recommendedName>
        <fullName evidence="8">ABC transmembrane type-1 domain-containing protein</fullName>
    </recommendedName>
</protein>
<dbReference type="Pfam" id="PF00528">
    <property type="entry name" value="BPD_transp_1"/>
    <property type="match status" value="1"/>
</dbReference>
<dbReference type="PATRIC" id="fig|1125699.3.peg.1724"/>
<sequence>MKYKIRPLKALFLAIVLLWTLFPIYWMLSLSIRSNAELTAKLSILPHSFTFSHFVSLFKFKHIGNSIVNSLQVALVSLAIAVCAGVPCAYIFSRARFAFRLKKTGILWVLLLRVLPPIAFAIPLYVMMNRIGLLGTKIPIVLSHILLNIPFIIWYLVSFFANQPKELEESAKIDGAGEWTVFLKIILPLILPGLAAVLILTFMTSWNEYLYGVIFVQKSDHYTVPLILATLNSEQELAQWGNIAAGGVLSVIPVSLFVLFAQTYLIKGLAGGAVKG</sequence>
<accession>S3JZD1</accession>
<evidence type="ECO:0000256" key="1">
    <source>
        <dbReference type="ARBA" id="ARBA00004651"/>
    </source>
</evidence>
<keyword evidence="5 7" id="KW-1133">Transmembrane helix</keyword>
<keyword evidence="10" id="KW-1185">Reference proteome</keyword>
<dbReference type="RefSeq" id="WP_016525974.1">
    <property type="nucleotide sequence ID" value="NZ_KE332518.1"/>
</dbReference>
<evidence type="ECO:0000313" key="9">
    <source>
        <dbReference type="EMBL" id="EPF31363.1"/>
    </source>
</evidence>
<reference evidence="9 10" key="1">
    <citation type="submission" date="2013-04" db="EMBL/GenBank/DDBJ databases">
        <title>The Genome Sequence of Treponema maltophilum ATCC 51939.</title>
        <authorList>
            <consortium name="The Broad Institute Genomics Platform"/>
            <person name="Earl A."/>
            <person name="Ward D."/>
            <person name="Feldgarden M."/>
            <person name="Gevers D."/>
            <person name="Leonetti C."/>
            <person name="Blanton J.M."/>
            <person name="Dewhirst F.E."/>
            <person name="Izard J."/>
            <person name="Walker B."/>
            <person name="Young S."/>
            <person name="Zeng Q."/>
            <person name="Gargeya S."/>
            <person name="Fitzgerald M."/>
            <person name="Haas B."/>
            <person name="Abouelleil A."/>
            <person name="Allen A.W."/>
            <person name="Alvarado L."/>
            <person name="Arachchi H.M."/>
            <person name="Berlin A.M."/>
            <person name="Chapman S.B."/>
            <person name="Gainer-Dewar J."/>
            <person name="Goldberg J."/>
            <person name="Griggs A."/>
            <person name="Gujja S."/>
            <person name="Hansen M."/>
            <person name="Howarth C."/>
            <person name="Imamovic A."/>
            <person name="Ireland A."/>
            <person name="Larimer J."/>
            <person name="McCowan C."/>
            <person name="Murphy C."/>
            <person name="Pearson M."/>
            <person name="Poon T.W."/>
            <person name="Priest M."/>
            <person name="Roberts A."/>
            <person name="Saif S."/>
            <person name="Shea T."/>
            <person name="Sisk P."/>
            <person name="Sykes S."/>
            <person name="Wortman J."/>
            <person name="Nusbaum C."/>
            <person name="Birren B."/>
        </authorList>
    </citation>
    <scope>NUCLEOTIDE SEQUENCE [LARGE SCALE GENOMIC DNA]</scope>
    <source>
        <strain evidence="9 10">ATCC 51939</strain>
    </source>
</reference>
<comment type="similarity">
    <text evidence="7">Belongs to the binding-protein-dependent transport system permease family.</text>
</comment>
<keyword evidence="2 7" id="KW-0813">Transport</keyword>